<dbReference type="InterPro" id="IPR003797">
    <property type="entry name" value="DegV"/>
</dbReference>
<evidence type="ECO:0000256" key="1">
    <source>
        <dbReference type="ARBA" id="ARBA00023121"/>
    </source>
</evidence>
<evidence type="ECO:0000313" key="2">
    <source>
        <dbReference type="EMBL" id="VEI14605.1"/>
    </source>
</evidence>
<dbReference type="NCBIfam" id="TIGR00762">
    <property type="entry name" value="DegV"/>
    <property type="match status" value="1"/>
</dbReference>
<dbReference type="Gene3D" id="3.30.1180.10">
    <property type="match status" value="1"/>
</dbReference>
<dbReference type="Pfam" id="PF02645">
    <property type="entry name" value="DegV"/>
    <property type="match status" value="1"/>
</dbReference>
<name>A0A3S5EW97_ACTVI</name>
<accession>A0A3S5EW97</accession>
<protein>
    <submittedName>
        <fullName evidence="2">DegV domain-containing protein Cgl2349/cg2579</fullName>
    </submittedName>
</protein>
<dbReference type="EMBL" id="LR134477">
    <property type="protein sequence ID" value="VEI14605.1"/>
    <property type="molecule type" value="Genomic_DNA"/>
</dbReference>
<dbReference type="SUPFAM" id="SSF82549">
    <property type="entry name" value="DAK1/DegV-like"/>
    <property type="match status" value="1"/>
</dbReference>
<proteinExistence type="predicted"/>
<gene>
    <name evidence="2" type="ORF">NCTC10951_00475</name>
</gene>
<dbReference type="OrthoDB" id="9760324at2"/>
<evidence type="ECO:0000313" key="3">
    <source>
        <dbReference type="Proteomes" id="UP000268658"/>
    </source>
</evidence>
<dbReference type="RefSeq" id="WP_126413241.1">
    <property type="nucleotide sequence ID" value="NZ_JASPER010000027.1"/>
</dbReference>
<dbReference type="PROSITE" id="PS51482">
    <property type="entry name" value="DEGV"/>
    <property type="match status" value="1"/>
</dbReference>
<dbReference type="Gene3D" id="3.40.50.10170">
    <property type="match status" value="1"/>
</dbReference>
<dbReference type="AlphaFoldDB" id="A0A3S5EW97"/>
<dbReference type="GO" id="GO:0008289">
    <property type="term" value="F:lipid binding"/>
    <property type="evidence" value="ECO:0007669"/>
    <property type="project" value="UniProtKB-KW"/>
</dbReference>
<dbReference type="PANTHER" id="PTHR33434:SF2">
    <property type="entry name" value="FATTY ACID-BINDING PROTEIN TM_1468"/>
    <property type="match status" value="1"/>
</dbReference>
<sequence>MSLAVVTDSAACLTETLVRDRAIEVVPLHAVPGEDGAPGTTSRPSVQELVDAYRRAARRAEEVLAIHISSALSGTMDNARAAAAQLEAEYSRSSRGAGADGAGKAARRRPQWLRVVDSGTSSGALGLTVLAAARAHDARRGAALARASTARSCQLFVVDDLGRLARSGRIDRTTARLDGVLGIRPVLALTRDGIRALETVRGAARARRHLIAQAVRAAGGTALSGPRRPAEPVRLAIQGDDADMLAQLEAGLREAMEEAGAIVTEVLTLPVDEATSTHVGPGALGIAVAPDLRAH</sequence>
<reference evidence="2 3" key="1">
    <citation type="submission" date="2018-12" db="EMBL/GenBank/DDBJ databases">
        <authorList>
            <consortium name="Pathogen Informatics"/>
        </authorList>
    </citation>
    <scope>NUCLEOTIDE SEQUENCE [LARGE SCALE GENOMIC DNA]</scope>
    <source>
        <strain evidence="2 3">NCTC10951</strain>
    </source>
</reference>
<keyword evidence="1" id="KW-0446">Lipid-binding</keyword>
<dbReference type="InterPro" id="IPR050270">
    <property type="entry name" value="DegV_domain_contain"/>
</dbReference>
<dbReference type="KEGG" id="avc:NCTC10951_00475"/>
<dbReference type="PANTHER" id="PTHR33434">
    <property type="entry name" value="DEGV DOMAIN-CONTAINING PROTEIN DR_1986-RELATED"/>
    <property type="match status" value="1"/>
</dbReference>
<dbReference type="InterPro" id="IPR043168">
    <property type="entry name" value="DegV_C"/>
</dbReference>
<organism evidence="2 3">
    <name type="scientific">Actinomyces viscosus</name>
    <dbReference type="NCBI Taxonomy" id="1656"/>
    <lineage>
        <taxon>Bacteria</taxon>
        <taxon>Bacillati</taxon>
        <taxon>Actinomycetota</taxon>
        <taxon>Actinomycetes</taxon>
        <taxon>Actinomycetales</taxon>
        <taxon>Actinomycetaceae</taxon>
        <taxon>Actinomyces</taxon>
    </lineage>
</organism>
<dbReference type="Proteomes" id="UP000268658">
    <property type="component" value="Chromosome"/>
</dbReference>